<dbReference type="PANTHER" id="PTHR34126">
    <property type="entry name" value="PEROXISOME BIOGENESIS PROTEIN 22"/>
    <property type="match status" value="1"/>
</dbReference>
<evidence type="ECO:0000313" key="3">
    <source>
        <dbReference type="EMBL" id="PNW82542.1"/>
    </source>
</evidence>
<dbReference type="EMBL" id="CM008967">
    <property type="protein sequence ID" value="PNW82542.1"/>
    <property type="molecule type" value="Genomic_DNA"/>
</dbReference>
<evidence type="ECO:0000256" key="1">
    <source>
        <dbReference type="SAM" id="MobiDB-lite"/>
    </source>
</evidence>
<dbReference type="Pfam" id="PF22978">
    <property type="entry name" value="HAD_Pex22"/>
    <property type="match status" value="1"/>
</dbReference>
<dbReference type="KEGG" id="cre:CHLRE_06g283150v5"/>
<proteinExistence type="predicted"/>
<feature type="compositionally biased region" description="Low complexity" evidence="1">
    <location>
        <begin position="64"/>
        <end position="77"/>
    </location>
</feature>
<dbReference type="GeneID" id="5720957"/>
<dbReference type="PANTHER" id="PTHR34126:SF1">
    <property type="entry name" value="PEROXISOME BIOGENESIS PROTEIN 22"/>
    <property type="match status" value="1"/>
</dbReference>
<feature type="compositionally biased region" description="Basic and acidic residues" evidence="1">
    <location>
        <begin position="48"/>
        <end position="62"/>
    </location>
</feature>
<dbReference type="GO" id="GO:0007031">
    <property type="term" value="P:peroxisome organization"/>
    <property type="evidence" value="ECO:0007669"/>
    <property type="project" value="InterPro"/>
</dbReference>
<organism evidence="3 4">
    <name type="scientific">Chlamydomonas reinhardtii</name>
    <name type="common">Chlamydomonas smithii</name>
    <dbReference type="NCBI Taxonomy" id="3055"/>
    <lineage>
        <taxon>Eukaryota</taxon>
        <taxon>Viridiplantae</taxon>
        <taxon>Chlorophyta</taxon>
        <taxon>core chlorophytes</taxon>
        <taxon>Chlorophyceae</taxon>
        <taxon>CS clade</taxon>
        <taxon>Chlamydomonadales</taxon>
        <taxon>Chlamydomonadaceae</taxon>
        <taxon>Chlamydomonas</taxon>
    </lineage>
</organism>
<evidence type="ECO:0008006" key="5">
    <source>
        <dbReference type="Google" id="ProtNLM"/>
    </source>
</evidence>
<dbReference type="FunCoup" id="A0A2K3DPS4">
    <property type="interactions" value="530"/>
</dbReference>
<dbReference type="InParanoid" id="A0A2K3DPS4"/>
<dbReference type="OrthoDB" id="77656at2759"/>
<dbReference type="STRING" id="3055.A0A2K3DPS4"/>
<dbReference type="Proteomes" id="UP000006906">
    <property type="component" value="Chromosome 6"/>
</dbReference>
<gene>
    <name evidence="3" type="ORF">CHLRE_06g283150v5</name>
</gene>
<feature type="transmembrane region" description="Helical" evidence="2">
    <location>
        <begin position="22"/>
        <end position="40"/>
    </location>
</feature>
<reference evidence="3 4" key="1">
    <citation type="journal article" date="2007" name="Science">
        <title>The Chlamydomonas genome reveals the evolution of key animal and plant functions.</title>
        <authorList>
            <person name="Merchant S.S."/>
            <person name="Prochnik S.E."/>
            <person name="Vallon O."/>
            <person name="Harris E.H."/>
            <person name="Karpowicz S.J."/>
            <person name="Witman G.B."/>
            <person name="Terry A."/>
            <person name="Salamov A."/>
            <person name="Fritz-Laylin L.K."/>
            <person name="Marechal-Drouard L."/>
            <person name="Marshall W.F."/>
            <person name="Qu L.H."/>
            <person name="Nelson D.R."/>
            <person name="Sanderfoot A.A."/>
            <person name="Spalding M.H."/>
            <person name="Kapitonov V.V."/>
            <person name="Ren Q."/>
            <person name="Ferris P."/>
            <person name="Lindquist E."/>
            <person name="Shapiro H."/>
            <person name="Lucas S.M."/>
            <person name="Grimwood J."/>
            <person name="Schmutz J."/>
            <person name="Cardol P."/>
            <person name="Cerutti H."/>
            <person name="Chanfreau G."/>
            <person name="Chen C.L."/>
            <person name="Cognat V."/>
            <person name="Croft M.T."/>
            <person name="Dent R."/>
            <person name="Dutcher S."/>
            <person name="Fernandez E."/>
            <person name="Fukuzawa H."/>
            <person name="Gonzalez-Ballester D."/>
            <person name="Gonzalez-Halphen D."/>
            <person name="Hallmann A."/>
            <person name="Hanikenne M."/>
            <person name="Hippler M."/>
            <person name="Inwood W."/>
            <person name="Jabbari K."/>
            <person name="Kalanon M."/>
            <person name="Kuras R."/>
            <person name="Lefebvre P.A."/>
            <person name="Lemaire S.D."/>
            <person name="Lobanov A.V."/>
            <person name="Lohr M."/>
            <person name="Manuell A."/>
            <person name="Meier I."/>
            <person name="Mets L."/>
            <person name="Mittag M."/>
            <person name="Mittelmeier T."/>
            <person name="Moroney J.V."/>
            <person name="Moseley J."/>
            <person name="Napoli C."/>
            <person name="Nedelcu A.M."/>
            <person name="Niyogi K."/>
            <person name="Novoselov S.V."/>
            <person name="Paulsen I.T."/>
            <person name="Pazour G."/>
            <person name="Purton S."/>
            <person name="Ral J.P."/>
            <person name="Riano-Pachon D.M."/>
            <person name="Riekhof W."/>
            <person name="Rymarquis L."/>
            <person name="Schroda M."/>
            <person name="Stern D."/>
            <person name="Umen J."/>
            <person name="Willows R."/>
            <person name="Wilson N."/>
            <person name="Zimmer S.L."/>
            <person name="Allmer J."/>
            <person name="Balk J."/>
            <person name="Bisova K."/>
            <person name="Chen C.J."/>
            <person name="Elias M."/>
            <person name="Gendler K."/>
            <person name="Hauser C."/>
            <person name="Lamb M.R."/>
            <person name="Ledford H."/>
            <person name="Long J.C."/>
            <person name="Minagawa J."/>
            <person name="Page M.D."/>
            <person name="Pan J."/>
            <person name="Pootakham W."/>
            <person name="Roje S."/>
            <person name="Rose A."/>
            <person name="Stahlberg E."/>
            <person name="Terauchi A.M."/>
            <person name="Yang P."/>
            <person name="Ball S."/>
            <person name="Bowler C."/>
            <person name="Dieckmann C.L."/>
            <person name="Gladyshev V.N."/>
            <person name="Green P."/>
            <person name="Jorgensen R."/>
            <person name="Mayfield S."/>
            <person name="Mueller-Roeber B."/>
            <person name="Rajamani S."/>
            <person name="Sayre R.T."/>
            <person name="Brokstein P."/>
            <person name="Dubchak I."/>
            <person name="Goodstein D."/>
            <person name="Hornick L."/>
            <person name="Huang Y.W."/>
            <person name="Jhaveri J."/>
            <person name="Luo Y."/>
            <person name="Martinez D."/>
            <person name="Ngau W.C."/>
            <person name="Otillar B."/>
            <person name="Poliakov A."/>
            <person name="Porter A."/>
            <person name="Szajkowski L."/>
            <person name="Werner G."/>
            <person name="Zhou K."/>
            <person name="Grigoriev I.V."/>
            <person name="Rokhsar D.S."/>
            <person name="Grossman A.R."/>
        </authorList>
    </citation>
    <scope>NUCLEOTIDE SEQUENCE [LARGE SCALE GENOMIC DNA]</scope>
    <source>
        <strain evidence="4">CC-503</strain>
    </source>
</reference>
<accession>A0A2K3DPS4</accession>
<dbReference type="RefSeq" id="XP_042924005.1">
    <property type="nucleotide sequence ID" value="XM_043063299.1"/>
</dbReference>
<name>A0A2K3DPS4_CHLRE</name>
<protein>
    <recommendedName>
        <fullName evidence="5">Peroxisome biogenesis 22-like</fullName>
    </recommendedName>
</protein>
<keyword evidence="2" id="KW-1133">Transmembrane helix</keyword>
<dbReference type="Gramene" id="PNW82542">
    <property type="protein sequence ID" value="PNW82542"/>
    <property type="gene ID" value="CHLRE_06g283150v5"/>
</dbReference>
<keyword evidence="2" id="KW-0472">Membrane</keyword>
<dbReference type="OMA" id="HEDNGMQ"/>
<dbReference type="ExpressionAtlas" id="A0A2K3DPS4">
    <property type="expression patterns" value="baseline and differential"/>
</dbReference>
<dbReference type="AlphaFoldDB" id="A0A2K3DPS4"/>
<dbReference type="InterPro" id="IPR037485">
    <property type="entry name" value="PEX22"/>
</dbReference>
<keyword evidence="2" id="KW-0812">Transmembrane</keyword>
<sequence>MASGLAGLYNKLVQLLQTAPRGALSITGILGLALLVYGYLQLRDTNRAEQQRREQQARERQRVAGTPAGAGAAAAPRAAAPSSAAAAPAAASSPATSASPAPRASAGASATPLGRAVAAQLAGAKRVTLSIPGVLLAESSPAQLQESASVQLEALEAVREMARVSDVYLLAHVEDDVGEAVVAGALEAAGLLGAGAGQVAPHHLLCCSTLDGKVPIVRQLDPDLHVDGHAVSVDELKRFLPRLLLVREDAGSGSGGSGNVGLASSLRAFFGA</sequence>
<evidence type="ECO:0000256" key="2">
    <source>
        <dbReference type="SAM" id="Phobius"/>
    </source>
</evidence>
<feature type="region of interest" description="Disordered" evidence="1">
    <location>
        <begin position="48"/>
        <end position="77"/>
    </location>
</feature>
<evidence type="ECO:0000313" key="4">
    <source>
        <dbReference type="Proteomes" id="UP000006906"/>
    </source>
</evidence>
<keyword evidence="4" id="KW-1185">Reference proteome</keyword>